<name>A0A251WYF1_9RHOB</name>
<dbReference type="PANTHER" id="PTHR11851:SF224">
    <property type="entry name" value="PROCESSING PROTEASE"/>
    <property type="match status" value="1"/>
</dbReference>
<dbReference type="EMBL" id="MSPP01000002">
    <property type="protein sequence ID" value="OUD09509.1"/>
    <property type="molecule type" value="Genomic_DNA"/>
</dbReference>
<evidence type="ECO:0000313" key="5">
    <source>
        <dbReference type="Proteomes" id="UP000194664"/>
    </source>
</evidence>
<dbReference type="OrthoDB" id="9811314at2"/>
<organism evidence="4 5">
    <name type="scientific">Marivivens niveibacter</name>
    <dbReference type="NCBI Taxonomy" id="1930667"/>
    <lineage>
        <taxon>Bacteria</taxon>
        <taxon>Pseudomonadati</taxon>
        <taxon>Pseudomonadota</taxon>
        <taxon>Alphaproteobacteria</taxon>
        <taxon>Rhodobacterales</taxon>
        <taxon>Paracoccaceae</taxon>
        <taxon>Marivivens group</taxon>
        <taxon>Marivivens</taxon>
    </lineage>
</organism>
<dbReference type="Proteomes" id="UP000194664">
    <property type="component" value="Unassembled WGS sequence"/>
</dbReference>
<dbReference type="Gene3D" id="3.30.830.10">
    <property type="entry name" value="Metalloenzyme, LuxS/M16 peptidase-like"/>
    <property type="match status" value="2"/>
</dbReference>
<accession>A0A251WYF1</accession>
<evidence type="ECO:0000256" key="1">
    <source>
        <dbReference type="SAM" id="SignalP"/>
    </source>
</evidence>
<dbReference type="InterPro" id="IPR007863">
    <property type="entry name" value="Peptidase_M16_C"/>
</dbReference>
<protein>
    <submittedName>
        <fullName evidence="4">Peptidase M16</fullName>
    </submittedName>
</protein>
<dbReference type="InterPro" id="IPR011765">
    <property type="entry name" value="Pept_M16_N"/>
</dbReference>
<evidence type="ECO:0000259" key="3">
    <source>
        <dbReference type="Pfam" id="PF05193"/>
    </source>
</evidence>
<dbReference type="RefSeq" id="WP_086450854.1">
    <property type="nucleotide sequence ID" value="NZ_MSPP01000002.1"/>
</dbReference>
<feature type="signal peptide" evidence="1">
    <location>
        <begin position="1"/>
        <end position="19"/>
    </location>
</feature>
<dbReference type="InterPro" id="IPR050361">
    <property type="entry name" value="MPP/UQCRC_Complex"/>
</dbReference>
<feature type="chain" id="PRO_5011717488" evidence="1">
    <location>
        <begin position="20"/>
        <end position="436"/>
    </location>
</feature>
<feature type="domain" description="Peptidase M16 N-terminal" evidence="2">
    <location>
        <begin position="36"/>
        <end position="175"/>
    </location>
</feature>
<dbReference type="GO" id="GO:0046872">
    <property type="term" value="F:metal ion binding"/>
    <property type="evidence" value="ECO:0007669"/>
    <property type="project" value="InterPro"/>
</dbReference>
<proteinExistence type="predicted"/>
<dbReference type="AlphaFoldDB" id="A0A251WYF1"/>
<keyword evidence="5" id="KW-1185">Reference proteome</keyword>
<dbReference type="SUPFAM" id="SSF63411">
    <property type="entry name" value="LuxS/MPP-like metallohydrolase"/>
    <property type="match status" value="2"/>
</dbReference>
<keyword evidence="1" id="KW-0732">Signal</keyword>
<dbReference type="Pfam" id="PF00675">
    <property type="entry name" value="Peptidase_M16"/>
    <property type="match status" value="1"/>
</dbReference>
<reference evidence="4 5" key="1">
    <citation type="submission" date="2016-12" db="EMBL/GenBank/DDBJ databases">
        <title>The draft genome sequence of HSLHS2.</title>
        <authorList>
            <person name="Hu D."/>
            <person name="Wang L."/>
            <person name="Shao Z."/>
        </authorList>
    </citation>
    <scope>NUCLEOTIDE SEQUENCE [LARGE SCALE GENOMIC DNA]</scope>
    <source>
        <strain evidence="4">MCCC 1A06712</strain>
    </source>
</reference>
<dbReference type="PANTHER" id="PTHR11851">
    <property type="entry name" value="METALLOPROTEASE"/>
    <property type="match status" value="1"/>
</dbReference>
<comment type="caution">
    <text evidence="4">The sequence shown here is derived from an EMBL/GenBank/DDBJ whole genome shotgun (WGS) entry which is preliminary data.</text>
</comment>
<dbReference type="Pfam" id="PF05193">
    <property type="entry name" value="Peptidase_M16_C"/>
    <property type="match status" value="1"/>
</dbReference>
<sequence length="436" mass="46966">MKRILTAIGFILTAASAQAEVEIQQLTTDAGIDVWLVEEHSIPFVAVEMLFEGGTSLDVDGKRGATNLMMALIEEGSGDMDARTFQRERESLAASFGFSAYDDSVSVSAKFLTENSDQAVALLAQALNDPRFDQDAIDRVRAQVLTNIASDEKNPNRIAGNAFYAAAFGDHPYGSNSDGTIESVNALTQEDLFEAHQNAFALSRLSVSVVGDITPDEVGPMIDSLVAGLSADGPALPDRVEFGLPGGVTVIPYDTPQSVALFGQAGIKRDDEDFFAAFILNTILGGNGPQSILMEEVREKRGLTYGIGSYLVPKDHAEMWLGSVASANEVMAETIDVVTDQWARVATVGVSQEELDAAKTYLTGEYPLRFDSNQAIADIMVGMQVEGLPVEYILNRNDYINAVTLDDVNRVAREILDPDALHFVVVGQPEGLETSE</sequence>
<feature type="domain" description="Peptidase M16 C-terminal" evidence="3">
    <location>
        <begin position="187"/>
        <end position="361"/>
    </location>
</feature>
<evidence type="ECO:0000259" key="2">
    <source>
        <dbReference type="Pfam" id="PF00675"/>
    </source>
</evidence>
<gene>
    <name evidence="4" type="ORF">BVC71_06570</name>
</gene>
<evidence type="ECO:0000313" key="4">
    <source>
        <dbReference type="EMBL" id="OUD09509.1"/>
    </source>
</evidence>
<dbReference type="InterPro" id="IPR011249">
    <property type="entry name" value="Metalloenz_LuxS/M16"/>
</dbReference>